<evidence type="ECO:0000313" key="1">
    <source>
        <dbReference type="EMBL" id="KDQ06778.1"/>
    </source>
</evidence>
<protein>
    <submittedName>
        <fullName evidence="1">Uncharacterized protein</fullName>
    </submittedName>
</protein>
<evidence type="ECO:0000313" key="2">
    <source>
        <dbReference type="Proteomes" id="UP000027195"/>
    </source>
</evidence>
<name>A0A067LU11_BOTB1</name>
<dbReference type="InParanoid" id="A0A067LU11"/>
<reference evidence="2" key="1">
    <citation type="journal article" date="2014" name="Proc. Natl. Acad. Sci. U.S.A.">
        <title>Extensive sampling of basidiomycete genomes demonstrates inadequacy of the white-rot/brown-rot paradigm for wood decay fungi.</title>
        <authorList>
            <person name="Riley R."/>
            <person name="Salamov A.A."/>
            <person name="Brown D.W."/>
            <person name="Nagy L.G."/>
            <person name="Floudas D."/>
            <person name="Held B.W."/>
            <person name="Levasseur A."/>
            <person name="Lombard V."/>
            <person name="Morin E."/>
            <person name="Otillar R."/>
            <person name="Lindquist E.A."/>
            <person name="Sun H."/>
            <person name="LaButti K.M."/>
            <person name="Schmutz J."/>
            <person name="Jabbour D."/>
            <person name="Luo H."/>
            <person name="Baker S.E."/>
            <person name="Pisabarro A.G."/>
            <person name="Walton J.D."/>
            <person name="Blanchette R.A."/>
            <person name="Henrissat B."/>
            <person name="Martin F."/>
            <person name="Cullen D."/>
            <person name="Hibbett D.S."/>
            <person name="Grigoriev I.V."/>
        </authorList>
    </citation>
    <scope>NUCLEOTIDE SEQUENCE [LARGE SCALE GENOMIC DNA]</scope>
    <source>
        <strain evidence="2">FD-172 SS1</strain>
    </source>
</reference>
<sequence>MEERGLGEARAQALGGEAELVSRLDADTDTSVGRPVVVDTDTDTDTDACATGAGAVVVHSDAPTAADTRGADRCAQGEDGCACSGVALDVGWASAWGWVSIRIFFCWLGVGIRCYGGAPITWVAWVV</sequence>
<gene>
    <name evidence="1" type="ORF">BOTBODRAFT_234371</name>
</gene>
<dbReference type="EMBL" id="KL198123">
    <property type="protein sequence ID" value="KDQ06778.1"/>
    <property type="molecule type" value="Genomic_DNA"/>
</dbReference>
<proteinExistence type="predicted"/>
<dbReference type="HOGENOM" id="CLU_1970167_0_0_1"/>
<keyword evidence="2" id="KW-1185">Reference proteome</keyword>
<dbReference type="AlphaFoldDB" id="A0A067LU11"/>
<dbReference type="Proteomes" id="UP000027195">
    <property type="component" value="Unassembled WGS sequence"/>
</dbReference>
<accession>A0A067LU11</accession>
<organism evidence="1 2">
    <name type="scientific">Botryobasidium botryosum (strain FD-172 SS1)</name>
    <dbReference type="NCBI Taxonomy" id="930990"/>
    <lineage>
        <taxon>Eukaryota</taxon>
        <taxon>Fungi</taxon>
        <taxon>Dikarya</taxon>
        <taxon>Basidiomycota</taxon>
        <taxon>Agaricomycotina</taxon>
        <taxon>Agaricomycetes</taxon>
        <taxon>Cantharellales</taxon>
        <taxon>Botryobasidiaceae</taxon>
        <taxon>Botryobasidium</taxon>
    </lineage>
</organism>